<accession>A0ABU6Z8K0</accession>
<evidence type="ECO:0000259" key="3">
    <source>
        <dbReference type="PROSITE" id="PS50102"/>
    </source>
</evidence>
<name>A0ABU6Z8K0_9FABA</name>
<dbReference type="Pfam" id="PF00076">
    <property type="entry name" value="RRM_1"/>
    <property type="match status" value="1"/>
</dbReference>
<dbReference type="SMART" id="SM00360">
    <property type="entry name" value="RRM"/>
    <property type="match status" value="1"/>
</dbReference>
<comment type="caution">
    <text evidence="4">The sequence shown here is derived from an EMBL/GenBank/DDBJ whole genome shotgun (WGS) entry which is preliminary data.</text>
</comment>
<reference evidence="4 5" key="1">
    <citation type="journal article" date="2023" name="Plants (Basel)">
        <title>Bridging the Gap: Combining Genomics and Transcriptomics Approaches to Understand Stylosanthes scabra, an Orphan Legume from the Brazilian Caatinga.</title>
        <authorList>
            <person name="Ferreira-Neto J.R.C."/>
            <person name="da Silva M.D."/>
            <person name="Binneck E."/>
            <person name="de Melo N.F."/>
            <person name="da Silva R.H."/>
            <person name="de Melo A.L.T.M."/>
            <person name="Pandolfi V."/>
            <person name="Bustamante F.O."/>
            <person name="Brasileiro-Vidal A.C."/>
            <person name="Benko-Iseppon A.M."/>
        </authorList>
    </citation>
    <scope>NUCLEOTIDE SEQUENCE [LARGE SCALE GENOMIC DNA]</scope>
    <source>
        <tissue evidence="4">Leaves</tissue>
    </source>
</reference>
<keyword evidence="5" id="KW-1185">Reference proteome</keyword>
<feature type="region of interest" description="Disordered" evidence="2">
    <location>
        <begin position="1"/>
        <end position="34"/>
    </location>
</feature>
<organism evidence="4 5">
    <name type="scientific">Stylosanthes scabra</name>
    <dbReference type="NCBI Taxonomy" id="79078"/>
    <lineage>
        <taxon>Eukaryota</taxon>
        <taxon>Viridiplantae</taxon>
        <taxon>Streptophyta</taxon>
        <taxon>Embryophyta</taxon>
        <taxon>Tracheophyta</taxon>
        <taxon>Spermatophyta</taxon>
        <taxon>Magnoliopsida</taxon>
        <taxon>eudicotyledons</taxon>
        <taxon>Gunneridae</taxon>
        <taxon>Pentapetalae</taxon>
        <taxon>rosids</taxon>
        <taxon>fabids</taxon>
        <taxon>Fabales</taxon>
        <taxon>Fabaceae</taxon>
        <taxon>Papilionoideae</taxon>
        <taxon>50 kb inversion clade</taxon>
        <taxon>dalbergioids sensu lato</taxon>
        <taxon>Dalbergieae</taxon>
        <taxon>Pterocarpus clade</taxon>
        <taxon>Stylosanthes</taxon>
    </lineage>
</organism>
<dbReference type="EMBL" id="JASCZI010271900">
    <property type="protein sequence ID" value="MED6217133.1"/>
    <property type="molecule type" value="Genomic_DNA"/>
</dbReference>
<feature type="domain" description="RRM" evidence="3">
    <location>
        <begin position="67"/>
        <end position="145"/>
    </location>
</feature>
<evidence type="ECO:0000256" key="2">
    <source>
        <dbReference type="SAM" id="MobiDB-lite"/>
    </source>
</evidence>
<protein>
    <recommendedName>
        <fullName evidence="3">RRM domain-containing protein</fullName>
    </recommendedName>
</protein>
<keyword evidence="1" id="KW-0694">RNA-binding</keyword>
<evidence type="ECO:0000313" key="4">
    <source>
        <dbReference type="EMBL" id="MED6217133.1"/>
    </source>
</evidence>
<evidence type="ECO:0000256" key="1">
    <source>
        <dbReference type="PROSITE-ProRule" id="PRU00176"/>
    </source>
</evidence>
<evidence type="ECO:0000313" key="5">
    <source>
        <dbReference type="Proteomes" id="UP001341840"/>
    </source>
</evidence>
<sequence>MNGARGGVRDESGKHGKDTGVAGRRHKGESGGGFAPGARRFYNWGGSERMRNHRRWRGGLHSAKVPHTVFVDNLPRDVTKRAMYKEFGKDGYISDIFVSRKVRRNSTGAFAFIRFISYEATVKALKRLNGTRWKETNLYVGLSKSCKGYGWGKVSHYSHKQPMKPQKSSTKWVVVKCQTTKKQRLQRSLHGVSVKPIEFRKIMDHLLDEWKGPGKIECRDVGPYRCLLTFDSPEIRDNALQCELLRSTFDETRMHWDIFWCLSRSVWIEVLGMPICLWSKENFTKIAELWGKVIEFDHRAGEAKSYSTAKILLDCFQWEGVHEWVSIRVNDSVFEVFATNPESIVRETPVEDEGTPTSLSIGNVCDPQLEAIIDCNLDTVNTFNFDSGSGSRCIGNRFIGIESGVDCGSCPYPPGFGPCSDRTHVHHELARVKEFPQFVNVVSNEVERNGVDLSPLVPVPVTDQDIGAVQSGTNLSPEDSRYSLEGSEETLYRINDGGWCGLKGILDTGVEAGGDLTCLRGFERHNSNKANTDQNGVCPVEPCDGNKGNNDGEKGCNDRFKVLNATESRS</sequence>
<proteinExistence type="predicted"/>
<dbReference type="Gene3D" id="3.30.70.330">
    <property type="match status" value="1"/>
</dbReference>
<dbReference type="Proteomes" id="UP001341840">
    <property type="component" value="Unassembled WGS sequence"/>
</dbReference>
<dbReference type="SUPFAM" id="SSF54928">
    <property type="entry name" value="RNA-binding domain, RBD"/>
    <property type="match status" value="1"/>
</dbReference>
<dbReference type="InterPro" id="IPR012677">
    <property type="entry name" value="Nucleotide-bd_a/b_plait_sf"/>
</dbReference>
<dbReference type="InterPro" id="IPR035979">
    <property type="entry name" value="RBD_domain_sf"/>
</dbReference>
<dbReference type="CDD" id="cd00590">
    <property type="entry name" value="RRM_SF"/>
    <property type="match status" value="1"/>
</dbReference>
<dbReference type="PROSITE" id="PS50102">
    <property type="entry name" value="RRM"/>
    <property type="match status" value="1"/>
</dbReference>
<feature type="compositionally biased region" description="Basic and acidic residues" evidence="2">
    <location>
        <begin position="7"/>
        <end position="18"/>
    </location>
</feature>
<dbReference type="InterPro" id="IPR000504">
    <property type="entry name" value="RRM_dom"/>
</dbReference>
<gene>
    <name evidence="4" type="ORF">PIB30_014795</name>
</gene>